<organism evidence="2 3">
    <name type="scientific">Aldrovandia affinis</name>
    <dbReference type="NCBI Taxonomy" id="143900"/>
    <lineage>
        <taxon>Eukaryota</taxon>
        <taxon>Metazoa</taxon>
        <taxon>Chordata</taxon>
        <taxon>Craniata</taxon>
        <taxon>Vertebrata</taxon>
        <taxon>Euteleostomi</taxon>
        <taxon>Actinopterygii</taxon>
        <taxon>Neopterygii</taxon>
        <taxon>Teleostei</taxon>
        <taxon>Notacanthiformes</taxon>
        <taxon>Halosauridae</taxon>
        <taxon>Aldrovandia</taxon>
    </lineage>
</organism>
<evidence type="ECO:0000313" key="3">
    <source>
        <dbReference type="Proteomes" id="UP001221898"/>
    </source>
</evidence>
<comment type="caution">
    <text evidence="2">The sequence shown here is derived from an EMBL/GenBank/DDBJ whole genome shotgun (WGS) entry which is preliminary data.</text>
</comment>
<sequence length="102" mass="11024">MRSPDSKACNGLSFSLNAAVVGDKCLVTTKVHGTGKVHKRSLQPIGEELDDVPGGLNVTACWPLRASRGQTTFAASERRSEQGGCLWCPKPPLMDSQEQRKK</sequence>
<gene>
    <name evidence="2" type="ORF">AAFF_G00360110</name>
</gene>
<feature type="region of interest" description="Disordered" evidence="1">
    <location>
        <begin position="75"/>
        <end position="102"/>
    </location>
</feature>
<keyword evidence="3" id="KW-1185">Reference proteome</keyword>
<reference evidence="2" key="1">
    <citation type="journal article" date="2023" name="Science">
        <title>Genome structures resolve the early diversification of teleost fishes.</title>
        <authorList>
            <person name="Parey E."/>
            <person name="Louis A."/>
            <person name="Montfort J."/>
            <person name="Bouchez O."/>
            <person name="Roques C."/>
            <person name="Iampietro C."/>
            <person name="Lluch J."/>
            <person name="Castinel A."/>
            <person name="Donnadieu C."/>
            <person name="Desvignes T."/>
            <person name="Floi Bucao C."/>
            <person name="Jouanno E."/>
            <person name="Wen M."/>
            <person name="Mejri S."/>
            <person name="Dirks R."/>
            <person name="Jansen H."/>
            <person name="Henkel C."/>
            <person name="Chen W.J."/>
            <person name="Zahm M."/>
            <person name="Cabau C."/>
            <person name="Klopp C."/>
            <person name="Thompson A.W."/>
            <person name="Robinson-Rechavi M."/>
            <person name="Braasch I."/>
            <person name="Lecointre G."/>
            <person name="Bobe J."/>
            <person name="Postlethwait J.H."/>
            <person name="Berthelot C."/>
            <person name="Roest Crollius H."/>
            <person name="Guiguen Y."/>
        </authorList>
    </citation>
    <scope>NUCLEOTIDE SEQUENCE</scope>
    <source>
        <strain evidence="2">NC1722</strain>
    </source>
</reference>
<name>A0AAD7WNE6_9TELE</name>
<dbReference type="Proteomes" id="UP001221898">
    <property type="component" value="Unassembled WGS sequence"/>
</dbReference>
<protein>
    <submittedName>
        <fullName evidence="2">Uncharacterized protein</fullName>
    </submittedName>
</protein>
<evidence type="ECO:0000256" key="1">
    <source>
        <dbReference type="SAM" id="MobiDB-lite"/>
    </source>
</evidence>
<evidence type="ECO:0000313" key="2">
    <source>
        <dbReference type="EMBL" id="KAJ8403095.1"/>
    </source>
</evidence>
<dbReference type="AlphaFoldDB" id="A0AAD7WNE6"/>
<dbReference type="EMBL" id="JAINUG010000060">
    <property type="protein sequence ID" value="KAJ8403095.1"/>
    <property type="molecule type" value="Genomic_DNA"/>
</dbReference>
<accession>A0AAD7WNE6</accession>
<proteinExistence type="predicted"/>